<dbReference type="PANTHER" id="PTHR43628">
    <property type="entry name" value="ACTIVATOR OF C KINASE PROTEIN 1-RELATED"/>
    <property type="match status" value="1"/>
</dbReference>
<dbReference type="AlphaFoldDB" id="A0A328BW19"/>
<dbReference type="EMBL" id="PTPX01000017">
    <property type="protein sequence ID" value="RAL18289.1"/>
    <property type="molecule type" value="Genomic_DNA"/>
</dbReference>
<feature type="signal peptide" evidence="1">
    <location>
        <begin position="1"/>
        <end position="22"/>
    </location>
</feature>
<dbReference type="InterPro" id="IPR052945">
    <property type="entry name" value="Mitotic_Regulator"/>
</dbReference>
<reference evidence="3" key="1">
    <citation type="submission" date="2018-02" db="EMBL/GenBank/DDBJ databases">
        <title>Glaesserella australis sp. nov., isolated from the lungs of pigs.</title>
        <authorList>
            <person name="Turni C."/>
            <person name="Christensen H."/>
        </authorList>
    </citation>
    <scope>NUCLEOTIDE SEQUENCE [LARGE SCALE GENOMIC DNA]</scope>
    <source>
        <strain evidence="3">HS4635</strain>
    </source>
</reference>
<gene>
    <name evidence="2" type="ORF">C5N92_08695</name>
</gene>
<dbReference type="InterPro" id="IPR011990">
    <property type="entry name" value="TPR-like_helical_dom_sf"/>
</dbReference>
<dbReference type="Pfam" id="PF08238">
    <property type="entry name" value="Sel1"/>
    <property type="match status" value="4"/>
</dbReference>
<dbReference type="SUPFAM" id="SSF81901">
    <property type="entry name" value="HCP-like"/>
    <property type="match status" value="1"/>
</dbReference>
<evidence type="ECO:0000256" key="1">
    <source>
        <dbReference type="SAM" id="SignalP"/>
    </source>
</evidence>
<dbReference type="OrthoDB" id="80091at2"/>
<feature type="chain" id="PRO_5016353649" evidence="1">
    <location>
        <begin position="23"/>
        <end position="180"/>
    </location>
</feature>
<accession>A0A328BW19</accession>
<dbReference type="Gene3D" id="1.25.40.10">
    <property type="entry name" value="Tetratricopeptide repeat domain"/>
    <property type="match status" value="1"/>
</dbReference>
<dbReference type="Proteomes" id="UP000248689">
    <property type="component" value="Unassembled WGS sequence"/>
</dbReference>
<keyword evidence="3" id="KW-1185">Reference proteome</keyword>
<dbReference type="PROSITE" id="PS51257">
    <property type="entry name" value="PROKAR_LIPOPROTEIN"/>
    <property type="match status" value="1"/>
</dbReference>
<evidence type="ECO:0000313" key="3">
    <source>
        <dbReference type="Proteomes" id="UP000248689"/>
    </source>
</evidence>
<dbReference type="SMART" id="SM00671">
    <property type="entry name" value="SEL1"/>
    <property type="match status" value="4"/>
</dbReference>
<dbReference type="InterPro" id="IPR006597">
    <property type="entry name" value="Sel1-like"/>
</dbReference>
<dbReference type="PANTHER" id="PTHR43628:SF1">
    <property type="entry name" value="CHITIN SYNTHASE REGULATORY FACTOR 2-RELATED"/>
    <property type="match status" value="1"/>
</dbReference>
<comment type="caution">
    <text evidence="2">The sequence shown here is derived from an EMBL/GenBank/DDBJ whole genome shotgun (WGS) entry which is preliminary data.</text>
</comment>
<sequence>MKKLLLMTTLLLTACGTVSSLASNTTAKIALDKGVALYQAKDYQTARTYFEQADNQGHMKAPRYLGLMLLNGLGVEKNPEQAFVQFQKAADKGDITSQYWLGYLYENGVGIAQNYAKALDYYQQSAQRGDIISAPALMALGRIYEQGIGVKADRQLALDWYQKALNAGEKQAETAIKRIL</sequence>
<protein>
    <submittedName>
        <fullName evidence="2">Sel1 repeat family protein</fullName>
    </submittedName>
</protein>
<keyword evidence="1" id="KW-0732">Signal</keyword>
<proteinExistence type="predicted"/>
<name>A0A328BW19_9PAST</name>
<dbReference type="RefSeq" id="WP_111750466.1">
    <property type="nucleotide sequence ID" value="NZ_PTPX01000017.1"/>
</dbReference>
<evidence type="ECO:0000313" key="2">
    <source>
        <dbReference type="EMBL" id="RAL18289.1"/>
    </source>
</evidence>
<organism evidence="2 3">
    <name type="scientific">Glaesserella australis</name>
    <dbReference type="NCBI Taxonomy" id="2094024"/>
    <lineage>
        <taxon>Bacteria</taxon>
        <taxon>Pseudomonadati</taxon>
        <taxon>Pseudomonadota</taxon>
        <taxon>Gammaproteobacteria</taxon>
        <taxon>Pasteurellales</taxon>
        <taxon>Pasteurellaceae</taxon>
        <taxon>Glaesserella</taxon>
    </lineage>
</organism>